<keyword evidence="2" id="KW-1185">Reference proteome</keyword>
<sequence length="88" mass="9883">MFDDWELPAEIAAVAAKGHHNVVFVPRTPTRYYEYAPMFHLVPAACEDPLSRTTWIWRVGSMDRSSICRCPVDLQCGDGGEGGREVDK</sequence>
<dbReference type="Proteomes" id="UP001596392">
    <property type="component" value="Unassembled WGS sequence"/>
</dbReference>
<proteinExistence type="predicted"/>
<protein>
    <submittedName>
        <fullName evidence="1">Uncharacterized protein</fullName>
    </submittedName>
</protein>
<organism evidence="1 2">
    <name type="scientific">Catellatospora aurea</name>
    <dbReference type="NCBI Taxonomy" id="1337874"/>
    <lineage>
        <taxon>Bacteria</taxon>
        <taxon>Bacillati</taxon>
        <taxon>Actinomycetota</taxon>
        <taxon>Actinomycetes</taxon>
        <taxon>Micromonosporales</taxon>
        <taxon>Micromonosporaceae</taxon>
        <taxon>Catellatospora</taxon>
    </lineage>
</organism>
<reference evidence="2" key="1">
    <citation type="journal article" date="2019" name="Int. J. Syst. Evol. Microbiol.">
        <title>The Global Catalogue of Microorganisms (GCM) 10K type strain sequencing project: providing services to taxonomists for standard genome sequencing and annotation.</title>
        <authorList>
            <consortium name="The Broad Institute Genomics Platform"/>
            <consortium name="The Broad Institute Genome Sequencing Center for Infectious Disease"/>
            <person name="Wu L."/>
            <person name="Ma J."/>
        </authorList>
    </citation>
    <scope>NUCLEOTIDE SEQUENCE [LARGE SCALE GENOMIC DNA]</scope>
    <source>
        <strain evidence="2">CGMCC 1.9106</strain>
    </source>
</reference>
<accession>A0ABW2H5B4</accession>
<evidence type="ECO:0000313" key="2">
    <source>
        <dbReference type="Proteomes" id="UP001596392"/>
    </source>
</evidence>
<name>A0ABW2H5B4_9ACTN</name>
<comment type="caution">
    <text evidence="1">The sequence shown here is derived from an EMBL/GenBank/DDBJ whole genome shotgun (WGS) entry which is preliminary data.</text>
</comment>
<gene>
    <name evidence="1" type="ORF">ACFQO7_31910</name>
</gene>
<evidence type="ECO:0000313" key="1">
    <source>
        <dbReference type="EMBL" id="MFC7247106.1"/>
    </source>
</evidence>
<dbReference type="RefSeq" id="WP_376809863.1">
    <property type="nucleotide sequence ID" value="NZ_JBHTAC010000050.1"/>
</dbReference>
<dbReference type="EMBL" id="JBHTAC010000050">
    <property type="protein sequence ID" value="MFC7247106.1"/>
    <property type="molecule type" value="Genomic_DNA"/>
</dbReference>